<dbReference type="STRING" id="1286106.MPL1_12025"/>
<name>M7NXZ4_9GAMM</name>
<dbReference type="eggNOG" id="ENOG5032ZU0">
    <property type="taxonomic scope" value="Bacteria"/>
</dbReference>
<dbReference type="EMBL" id="APHR01000071">
    <property type="protein sequence ID" value="EMR12122.1"/>
    <property type="molecule type" value="Genomic_DNA"/>
</dbReference>
<dbReference type="RefSeq" id="WP_009727359.1">
    <property type="nucleotide sequence ID" value="NZ_APHR01000071.1"/>
</dbReference>
<dbReference type="AlphaFoldDB" id="M7NXZ4"/>
<comment type="caution">
    <text evidence="1">The sequence shown here is derived from an EMBL/GenBank/DDBJ whole genome shotgun (WGS) entry which is preliminary data.</text>
</comment>
<accession>M7NXZ4</accession>
<dbReference type="Proteomes" id="UP000012019">
    <property type="component" value="Unassembled WGS sequence"/>
</dbReference>
<gene>
    <name evidence="1" type="ORF">MPL1_12025</name>
</gene>
<keyword evidence="2" id="KW-1185">Reference proteome</keyword>
<reference evidence="1 2" key="1">
    <citation type="journal article" date="2013" name="Genome Announc.">
        <title>Draft Genome Sequence of Methylophaga lonarensis MPLT, a Haloalkaliphilic (Non-Methane-Utilizing) Methylotroph.</title>
        <authorList>
            <person name="Shetty S.A."/>
            <person name="Marathe N.P."/>
            <person name="Munot H."/>
            <person name="Antony C.P."/>
            <person name="Dhotre D.P."/>
            <person name="Murrell J.C."/>
            <person name="Shouche Y.S."/>
        </authorList>
    </citation>
    <scope>NUCLEOTIDE SEQUENCE [LARGE SCALE GENOMIC DNA]</scope>
    <source>
        <strain evidence="1 2">MPL</strain>
    </source>
</reference>
<organism evidence="1 2">
    <name type="scientific">Methylophaga lonarensis MPL</name>
    <dbReference type="NCBI Taxonomy" id="1286106"/>
    <lineage>
        <taxon>Bacteria</taxon>
        <taxon>Pseudomonadati</taxon>
        <taxon>Pseudomonadota</taxon>
        <taxon>Gammaproteobacteria</taxon>
        <taxon>Thiotrichales</taxon>
        <taxon>Piscirickettsiaceae</taxon>
        <taxon>Methylophaga</taxon>
    </lineage>
</organism>
<dbReference type="OrthoDB" id="5609008at2"/>
<sequence length="139" mass="15887">MHDWLPSLLVWVVAVSAYDDPAQLPEIIPISQQQLIDTLCHGENCPAVAYYDPGSQTIFHDQRLDFDEDLNARSFLVHELVHYLQDKQGLIDISSMSCEQRMLLEREAYLVQGKFLHQHGLPARQITLALSILEQVCDD</sequence>
<proteinExistence type="predicted"/>
<evidence type="ECO:0000313" key="2">
    <source>
        <dbReference type="Proteomes" id="UP000012019"/>
    </source>
</evidence>
<evidence type="ECO:0000313" key="1">
    <source>
        <dbReference type="EMBL" id="EMR12122.1"/>
    </source>
</evidence>
<protein>
    <recommendedName>
        <fullName evidence="3">DUF955 domain-containing protein</fullName>
    </recommendedName>
</protein>
<evidence type="ECO:0008006" key="3">
    <source>
        <dbReference type="Google" id="ProtNLM"/>
    </source>
</evidence>
<dbReference type="PATRIC" id="fig|1286106.3.peg.2410"/>